<reference evidence="3" key="1">
    <citation type="submission" date="2022-11" db="UniProtKB">
        <authorList>
            <consortium name="WormBaseParasite"/>
        </authorList>
    </citation>
    <scope>IDENTIFICATION</scope>
</reference>
<evidence type="ECO:0000313" key="2">
    <source>
        <dbReference type="Proteomes" id="UP000887572"/>
    </source>
</evidence>
<evidence type="ECO:0000256" key="1">
    <source>
        <dbReference type="SAM" id="MobiDB-lite"/>
    </source>
</evidence>
<accession>A0A914GP68</accession>
<feature type="region of interest" description="Disordered" evidence="1">
    <location>
        <begin position="1"/>
        <end position="27"/>
    </location>
</feature>
<dbReference type="Proteomes" id="UP000887572">
    <property type="component" value="Unplaced"/>
</dbReference>
<organism evidence="2 3">
    <name type="scientific">Globodera rostochiensis</name>
    <name type="common">Golden nematode worm</name>
    <name type="synonym">Heterodera rostochiensis</name>
    <dbReference type="NCBI Taxonomy" id="31243"/>
    <lineage>
        <taxon>Eukaryota</taxon>
        <taxon>Metazoa</taxon>
        <taxon>Ecdysozoa</taxon>
        <taxon>Nematoda</taxon>
        <taxon>Chromadorea</taxon>
        <taxon>Rhabditida</taxon>
        <taxon>Tylenchina</taxon>
        <taxon>Tylenchomorpha</taxon>
        <taxon>Tylenchoidea</taxon>
        <taxon>Heteroderidae</taxon>
        <taxon>Heteroderinae</taxon>
        <taxon>Globodera</taxon>
    </lineage>
</organism>
<keyword evidence="2" id="KW-1185">Reference proteome</keyword>
<evidence type="ECO:0000313" key="3">
    <source>
        <dbReference type="WBParaSite" id="Gr19_v10_g10138.t1"/>
    </source>
</evidence>
<protein>
    <submittedName>
        <fullName evidence="3">Uncharacterized protein</fullName>
    </submittedName>
</protein>
<dbReference type="WBParaSite" id="Gr19_v10_g10138.t1">
    <property type="protein sequence ID" value="Gr19_v10_g10138.t1"/>
    <property type="gene ID" value="Gr19_v10_g10138"/>
</dbReference>
<sequence length="75" mass="8755">MDGLGKTKVKSEPNKRMNGGYLNQGNGVGRHLLRNEIETRRHKKIEQNCTQRRNERITIYVTDWLAATGKWNFPE</sequence>
<proteinExistence type="predicted"/>
<name>A0A914GP68_GLORO</name>
<dbReference type="AlphaFoldDB" id="A0A914GP68"/>